<dbReference type="Proteomes" id="UP001157502">
    <property type="component" value="Chromosome 23"/>
</dbReference>
<organism evidence="1 2">
    <name type="scientific">Dallia pectoralis</name>
    <name type="common">Alaska blackfish</name>
    <dbReference type="NCBI Taxonomy" id="75939"/>
    <lineage>
        <taxon>Eukaryota</taxon>
        <taxon>Metazoa</taxon>
        <taxon>Chordata</taxon>
        <taxon>Craniata</taxon>
        <taxon>Vertebrata</taxon>
        <taxon>Euteleostomi</taxon>
        <taxon>Actinopterygii</taxon>
        <taxon>Neopterygii</taxon>
        <taxon>Teleostei</taxon>
        <taxon>Protacanthopterygii</taxon>
        <taxon>Esociformes</taxon>
        <taxon>Umbridae</taxon>
        <taxon>Dallia</taxon>
    </lineage>
</organism>
<dbReference type="EMBL" id="CM055750">
    <property type="protein sequence ID" value="KAJ7993885.1"/>
    <property type="molecule type" value="Genomic_DNA"/>
</dbReference>
<reference evidence="1" key="1">
    <citation type="submission" date="2021-05" db="EMBL/GenBank/DDBJ databases">
        <authorList>
            <person name="Pan Q."/>
            <person name="Jouanno E."/>
            <person name="Zahm M."/>
            <person name="Klopp C."/>
            <person name="Cabau C."/>
            <person name="Louis A."/>
            <person name="Berthelot C."/>
            <person name="Parey E."/>
            <person name="Roest Crollius H."/>
            <person name="Montfort J."/>
            <person name="Robinson-Rechavi M."/>
            <person name="Bouchez O."/>
            <person name="Lampietro C."/>
            <person name="Lopez Roques C."/>
            <person name="Donnadieu C."/>
            <person name="Postlethwait J."/>
            <person name="Bobe J."/>
            <person name="Dillon D."/>
            <person name="Chandos A."/>
            <person name="von Hippel F."/>
            <person name="Guiguen Y."/>
        </authorList>
    </citation>
    <scope>NUCLEOTIDE SEQUENCE</scope>
    <source>
        <strain evidence="1">YG-Jan2019</strain>
    </source>
</reference>
<evidence type="ECO:0000313" key="1">
    <source>
        <dbReference type="EMBL" id="KAJ7993885.1"/>
    </source>
</evidence>
<proteinExistence type="predicted"/>
<sequence length="1263" mass="141677">MDSDIPLTELEELQCELPEAQDDEDEVEELKNSLREVVQDQSVKPKLQCLIVDPSFSMVTVQSEDSSIIWETASSRCSTPWASDASYSSDTYSIDGSTTCGVQGKINIVFDEERIVRKRKRTRGKSRLGERLRTPRCSRSGSELGVERPEMAEVSVPNIRVECVESDTESGRGKDREQELFSLISESYEILNIKVPSKLQTVDEEESTVLQDNLHYLEETPRIKSKFRCGSQALSAQDCPILVEAPDNTDEQVVKDSQPLKPMDEQGTCIRRDGSRDMEYFEAFTLIDDLIIPGQQDTVTLLEEADTLPLLEEPYLKQKTATDTHDAALLNDFVIVTDMEIASERLDEVFYGNKRHATPNNLMDEKEDKEGAKRGRRESLKSLKESGSALFGSEESILTPIFLSPGPPKIIDPGLLEEPAAMSFLYSDLYEDAKGEKRRSDEEGSEAESVGSDRTLLGHLSDSEETDGYLEKFILKDETPSEVGRSEEADNKGEWLMLWPQTKYELTGFLTRVVEEEERESKVCNLEEVRVAVDLQPSGCEENGSELTKKCPQELHCAFDEAVTDSSTVVISKISDKTKTTEPDRPGTGFIHNLQAKVVPPAPQWPLTPSPSKEGNAKEVPLMKRNTLESEDEWENSHLRKITEMELQPEARVTEGEPHKEESQARAATALLGMDWFCLCCGCLLSETDKLSGGHKDHKITSIETAFEDIRERLSDWISDLQERSEIIENLVSELELGYNTLESSLCLYISSPVSLVLVGSSFPVRSKDHCRDSEDGMKAQNEEIVALVVEQYNTMSLCIEEEKKATLEQLYDQIISFQDSIDHAKVTLETTAREAEIDPDQDMQTTKDICMRLKKAQQSAMSLELGPQGLLVFENYAKGNTANKQMQRKGIPVPQKPSLQPQEYGSASSTSVTVYWRVSLGDIIDCFQVYCTEDPQGAVSDEYRVTVKESYCVLEELEPDKVYKVWVMAVNYTGCSLPSERLPFRTSPSVPVIDTERCTILWDSATLRWSATNQTQAESYTLEYCRQYALEGEGLRCISGIQGRQQKVLLHPNENYLFYIKAVNKAGASEQSEAALISTRGTRFQLLTRSVHPVLKLSEDQTTIHYPLDTYKQIDEEAKRYLSVLGELLPMKGHHYWETNVTGSPAYRVGVVYGTANGDSPLVENSMSWCLHCVPTPSSCRFELLHGSVQTDVFVVDVPSRIGTLLDFQNGCLSFYNAQSGQLLGTLSHCFTQPCHPILGMEQPGSLKVSMTFKMPDFIKNS</sequence>
<comment type="caution">
    <text evidence="1">The sequence shown here is derived from an EMBL/GenBank/DDBJ whole genome shotgun (WGS) entry which is preliminary data.</text>
</comment>
<keyword evidence="2" id="KW-1185">Reference proteome</keyword>
<protein>
    <submittedName>
        <fullName evidence="1">Uncharacterized protein</fullName>
    </submittedName>
</protein>
<name>A0ACC2FRN1_DALPE</name>
<gene>
    <name evidence="1" type="ORF">DPEC_G00259330</name>
</gene>
<evidence type="ECO:0000313" key="2">
    <source>
        <dbReference type="Proteomes" id="UP001157502"/>
    </source>
</evidence>
<accession>A0ACC2FRN1</accession>